<comment type="caution">
    <text evidence="1">The sequence shown here is derived from an EMBL/GenBank/DDBJ whole genome shotgun (WGS) entry which is preliminary data.</text>
</comment>
<reference evidence="1" key="1">
    <citation type="journal article" date="2014" name="Front. Microbiol.">
        <title>High frequency of phylogenetically diverse reductive dehalogenase-homologous genes in deep subseafloor sedimentary metagenomes.</title>
        <authorList>
            <person name="Kawai M."/>
            <person name="Futagami T."/>
            <person name="Toyoda A."/>
            <person name="Takaki Y."/>
            <person name="Nishi S."/>
            <person name="Hori S."/>
            <person name="Arai W."/>
            <person name="Tsubouchi T."/>
            <person name="Morono Y."/>
            <person name="Uchiyama I."/>
            <person name="Ito T."/>
            <person name="Fujiyama A."/>
            <person name="Inagaki F."/>
            <person name="Takami H."/>
        </authorList>
    </citation>
    <scope>NUCLEOTIDE SEQUENCE</scope>
    <source>
        <strain evidence="1">Expedition CK06-06</strain>
    </source>
</reference>
<dbReference type="AlphaFoldDB" id="X1ECD0"/>
<protein>
    <submittedName>
        <fullName evidence="1">Uncharacterized protein</fullName>
    </submittedName>
</protein>
<dbReference type="PANTHER" id="PTHR35610">
    <property type="entry name" value="3-ISOPROPYLMALATE DEHYDRATASE-RELATED"/>
    <property type="match status" value="1"/>
</dbReference>
<dbReference type="Gene3D" id="3.40.50.10900">
    <property type="entry name" value="PAC-like subunit"/>
    <property type="match status" value="1"/>
</dbReference>
<evidence type="ECO:0000313" key="1">
    <source>
        <dbReference type="EMBL" id="GAH14799.1"/>
    </source>
</evidence>
<dbReference type="InterPro" id="IPR038389">
    <property type="entry name" value="PSMG2_sf"/>
</dbReference>
<proteinExistence type="predicted"/>
<dbReference type="Pfam" id="PF09754">
    <property type="entry name" value="PAC2"/>
    <property type="match status" value="1"/>
</dbReference>
<sequence>IHKGDFLIVQTKEIVFNNPVVYVTFPTPRIIGPIIARQMIENLGLVEIGFFKSSSLSPVTIFMDNILKHPYLLYANKEGTVLLVSIDYPVPQDAYLVLAEGLINWIEKH</sequence>
<accession>X1ECD0</accession>
<name>X1ECD0_9ZZZZ</name>
<feature type="non-terminal residue" evidence="1">
    <location>
        <position position="1"/>
    </location>
</feature>
<organism evidence="1">
    <name type="scientific">marine sediment metagenome</name>
    <dbReference type="NCBI Taxonomy" id="412755"/>
    <lineage>
        <taxon>unclassified sequences</taxon>
        <taxon>metagenomes</taxon>
        <taxon>ecological metagenomes</taxon>
    </lineage>
</organism>
<dbReference type="EMBL" id="BART01032793">
    <property type="protein sequence ID" value="GAH14799.1"/>
    <property type="molecule type" value="Genomic_DNA"/>
</dbReference>
<dbReference type="InterPro" id="IPR019151">
    <property type="entry name" value="Proteasome_assmbl_chaperone_2"/>
</dbReference>
<gene>
    <name evidence="1" type="ORF">S01H4_56570</name>
</gene>